<evidence type="ECO:0000256" key="7">
    <source>
        <dbReference type="ARBA" id="ARBA00022840"/>
    </source>
</evidence>
<dbReference type="SMART" id="SM00487">
    <property type="entry name" value="DEXDc"/>
    <property type="match status" value="1"/>
</dbReference>
<name>A0A899FYK6_9ASCO</name>
<evidence type="ECO:0000256" key="11">
    <source>
        <dbReference type="SAM" id="Coils"/>
    </source>
</evidence>
<evidence type="ECO:0008006" key="17">
    <source>
        <dbReference type="Google" id="ProtNLM"/>
    </source>
</evidence>
<keyword evidence="9" id="KW-0234">DNA repair</keyword>
<dbReference type="EMBL" id="CP054532">
    <property type="protein sequence ID" value="QSL64218.1"/>
    <property type="molecule type" value="Genomic_DNA"/>
</dbReference>
<evidence type="ECO:0000256" key="10">
    <source>
        <dbReference type="ARBA" id="ARBA00023242"/>
    </source>
</evidence>
<dbReference type="InterPro" id="IPR050496">
    <property type="entry name" value="SNF2_RAD54_helicase_repair"/>
</dbReference>
<keyword evidence="5" id="KW-0378">Hydrolase</keyword>
<reference evidence="15" key="1">
    <citation type="submission" date="2020-06" db="EMBL/GenBank/DDBJ databases">
        <title>Genomes of multiple members of Pneumocystis genus reveal paths to human pathogen Pneumocystis jirovecii.</title>
        <authorList>
            <person name="Cisse O.H."/>
            <person name="Ma L."/>
            <person name="Dekker J."/>
            <person name="Khil P."/>
            <person name="Jo J."/>
            <person name="Brenchley J."/>
            <person name="Blair R."/>
            <person name="Pahar B."/>
            <person name="Chabe M."/>
            <person name="Van Rompay K.A."/>
            <person name="Keesler R."/>
            <person name="Sukura A."/>
            <person name="Hirsch V."/>
            <person name="Kutty G."/>
            <person name="Liu Y."/>
            <person name="Peng L."/>
            <person name="Chen J."/>
            <person name="Song J."/>
            <person name="Weissenbacher-Lang C."/>
            <person name="Xu J."/>
            <person name="Upham N.S."/>
            <person name="Stajich J.E."/>
            <person name="Cuomo C.A."/>
            <person name="Cushion M.T."/>
            <person name="Kovacs J.A."/>
        </authorList>
    </citation>
    <scope>NUCLEOTIDE SEQUENCE</scope>
    <source>
        <strain evidence="15">2A</strain>
    </source>
</reference>
<dbReference type="Gene3D" id="3.40.50.300">
    <property type="entry name" value="P-loop containing nucleotide triphosphate hydrolases"/>
    <property type="match status" value="1"/>
</dbReference>
<evidence type="ECO:0000256" key="2">
    <source>
        <dbReference type="ARBA" id="ARBA00007025"/>
    </source>
</evidence>
<dbReference type="OrthoDB" id="413460at2759"/>
<evidence type="ECO:0000256" key="3">
    <source>
        <dbReference type="ARBA" id="ARBA00022741"/>
    </source>
</evidence>
<dbReference type="AlphaFoldDB" id="A0A899FYK6"/>
<keyword evidence="11" id="KW-0175">Coiled coil</keyword>
<keyword evidence="4" id="KW-0227">DNA damage</keyword>
<feature type="compositionally biased region" description="Polar residues" evidence="12">
    <location>
        <begin position="1"/>
        <end position="18"/>
    </location>
</feature>
<gene>
    <name evidence="15" type="ORF">MERGE_000373</name>
</gene>
<dbReference type="InterPro" id="IPR049730">
    <property type="entry name" value="SNF2/RAD54-like_C"/>
</dbReference>
<dbReference type="InterPro" id="IPR038718">
    <property type="entry name" value="SNF2-like_sf"/>
</dbReference>
<dbReference type="PROSITE" id="PS51192">
    <property type="entry name" value="HELICASE_ATP_BIND_1"/>
    <property type="match status" value="1"/>
</dbReference>
<dbReference type="InterPro" id="IPR058951">
    <property type="entry name" value="WHD_Rad26_CSB-like"/>
</dbReference>
<dbReference type="Pfam" id="PF00271">
    <property type="entry name" value="Helicase_C"/>
    <property type="match status" value="1"/>
</dbReference>
<comment type="similarity">
    <text evidence="2">Belongs to the SNF2/RAD54 helicase family.</text>
</comment>
<evidence type="ECO:0000259" key="14">
    <source>
        <dbReference type="PROSITE" id="PS51194"/>
    </source>
</evidence>
<feature type="coiled-coil region" evidence="11">
    <location>
        <begin position="84"/>
        <end position="118"/>
    </location>
</feature>
<dbReference type="Gene3D" id="3.40.50.10810">
    <property type="entry name" value="Tandem AAA-ATPase domain"/>
    <property type="match status" value="1"/>
</dbReference>
<evidence type="ECO:0000256" key="1">
    <source>
        <dbReference type="ARBA" id="ARBA00004123"/>
    </source>
</evidence>
<dbReference type="InterPro" id="IPR014001">
    <property type="entry name" value="Helicase_ATP-bd"/>
</dbReference>
<evidence type="ECO:0000256" key="8">
    <source>
        <dbReference type="ARBA" id="ARBA00023125"/>
    </source>
</evidence>
<evidence type="ECO:0000313" key="15">
    <source>
        <dbReference type="EMBL" id="QSL64218.1"/>
    </source>
</evidence>
<keyword evidence="3" id="KW-0547">Nucleotide-binding</keyword>
<keyword evidence="7" id="KW-0067">ATP-binding</keyword>
<dbReference type="PANTHER" id="PTHR45629:SF7">
    <property type="entry name" value="DNA EXCISION REPAIR PROTEIN ERCC-6-RELATED"/>
    <property type="match status" value="1"/>
</dbReference>
<dbReference type="InterPro" id="IPR001650">
    <property type="entry name" value="Helicase_C-like"/>
</dbReference>
<keyword evidence="16" id="KW-1185">Reference proteome</keyword>
<dbReference type="Pfam" id="PF00176">
    <property type="entry name" value="SNF2-rel_dom"/>
    <property type="match status" value="1"/>
</dbReference>
<protein>
    <recommendedName>
        <fullName evidence="17">DNA repair and recombination protein RAD26</fullName>
    </recommendedName>
</protein>
<dbReference type="GO" id="GO:0006283">
    <property type="term" value="P:transcription-coupled nucleotide-excision repair"/>
    <property type="evidence" value="ECO:0007669"/>
    <property type="project" value="TreeGrafter"/>
</dbReference>
<organism evidence="15 16">
    <name type="scientific">Pneumocystis wakefieldiae</name>
    <dbReference type="NCBI Taxonomy" id="38082"/>
    <lineage>
        <taxon>Eukaryota</taxon>
        <taxon>Fungi</taxon>
        <taxon>Dikarya</taxon>
        <taxon>Ascomycota</taxon>
        <taxon>Taphrinomycotina</taxon>
        <taxon>Pneumocystomycetes</taxon>
        <taxon>Pneumocystaceae</taxon>
        <taxon>Pneumocystis</taxon>
    </lineage>
</organism>
<comment type="subcellular location">
    <subcellularLocation>
        <location evidence="1">Nucleus</location>
    </subcellularLocation>
</comment>
<feature type="domain" description="Helicase ATP-binding" evidence="13">
    <location>
        <begin position="340"/>
        <end position="529"/>
    </location>
</feature>
<dbReference type="SMART" id="SM00490">
    <property type="entry name" value="HELICc"/>
    <property type="match status" value="1"/>
</dbReference>
<dbReference type="CDD" id="cd18000">
    <property type="entry name" value="DEXHc_ERCC6"/>
    <property type="match status" value="1"/>
</dbReference>
<evidence type="ECO:0000256" key="12">
    <source>
        <dbReference type="SAM" id="MobiDB-lite"/>
    </source>
</evidence>
<proteinExistence type="inferred from homology"/>
<dbReference type="InterPro" id="IPR000330">
    <property type="entry name" value="SNF2_N"/>
</dbReference>
<evidence type="ECO:0000259" key="13">
    <source>
        <dbReference type="PROSITE" id="PS51192"/>
    </source>
</evidence>
<feature type="domain" description="Helicase C-terminal" evidence="14">
    <location>
        <begin position="668"/>
        <end position="828"/>
    </location>
</feature>
<dbReference type="SUPFAM" id="SSF52540">
    <property type="entry name" value="P-loop containing nucleoside triphosphate hydrolases"/>
    <property type="match status" value="2"/>
</dbReference>
<dbReference type="Proteomes" id="UP000663699">
    <property type="component" value="Chromosome 1"/>
</dbReference>
<dbReference type="GO" id="GO:0008094">
    <property type="term" value="F:ATP-dependent activity, acting on DNA"/>
    <property type="evidence" value="ECO:0007669"/>
    <property type="project" value="TreeGrafter"/>
</dbReference>
<feature type="region of interest" description="Disordered" evidence="12">
    <location>
        <begin position="1"/>
        <end position="23"/>
    </location>
</feature>
<keyword evidence="8" id="KW-0238">DNA-binding</keyword>
<keyword evidence="6" id="KW-0347">Helicase</keyword>
<dbReference type="InterPro" id="IPR027417">
    <property type="entry name" value="P-loop_NTPase"/>
</dbReference>
<dbReference type="GO" id="GO:0016787">
    <property type="term" value="F:hydrolase activity"/>
    <property type="evidence" value="ECO:0007669"/>
    <property type="project" value="UniProtKB-KW"/>
</dbReference>
<evidence type="ECO:0000256" key="9">
    <source>
        <dbReference type="ARBA" id="ARBA00023204"/>
    </source>
</evidence>
<evidence type="ECO:0000256" key="5">
    <source>
        <dbReference type="ARBA" id="ARBA00022801"/>
    </source>
</evidence>
<feature type="region of interest" description="Disordered" evidence="12">
    <location>
        <begin position="207"/>
        <end position="250"/>
    </location>
</feature>
<evidence type="ECO:0000256" key="6">
    <source>
        <dbReference type="ARBA" id="ARBA00022806"/>
    </source>
</evidence>
<evidence type="ECO:0000256" key="4">
    <source>
        <dbReference type="ARBA" id="ARBA00022763"/>
    </source>
</evidence>
<dbReference type="Pfam" id="PF25875">
    <property type="entry name" value="WHD_Rad26_CSB"/>
    <property type="match status" value="1"/>
</dbReference>
<dbReference type="PROSITE" id="PS51194">
    <property type="entry name" value="HELICASE_CTER"/>
    <property type="match status" value="1"/>
</dbReference>
<dbReference type="CDD" id="cd18793">
    <property type="entry name" value="SF2_C_SNF"/>
    <property type="match status" value="1"/>
</dbReference>
<evidence type="ECO:0000313" key="16">
    <source>
        <dbReference type="Proteomes" id="UP000663699"/>
    </source>
</evidence>
<dbReference type="GO" id="GO:0005634">
    <property type="term" value="C:nucleus"/>
    <property type="evidence" value="ECO:0007669"/>
    <property type="project" value="TreeGrafter"/>
</dbReference>
<dbReference type="PANTHER" id="PTHR45629">
    <property type="entry name" value="SNF2/RAD54 FAMILY MEMBER"/>
    <property type="match status" value="1"/>
</dbReference>
<sequence length="1075" mass="123719">MKEKNPSNGMENGTNPNNGGEIAGFCEEKRTEFEGNQEKAVFDQNSGSSEPTNDEEIRIQGFFGVLGVMDQDVLERDVSLKVNHELVENDLKNEYQRLERCTKEREKLLKKIQKIEEKTTRNGFFESSILEKEKNLQLNNQFFHVEKNIREISKRIKNLVSLKTKYEQGLTDEKSFEETDREYLIRTGKITPFSNISGLERQISEELGDSNDNLGPIPLTRSVSGSEILDNDNTDVSHETQRKKPRLENSNNQPMRIHLLKMLKMLTYLKIFYLLMMKRLNEWVSCRKNDRTKCNIEKQEPAIYDEIEEWFQPHPTIKDCKFEGCYSLPGDIHPGIQWLWELYCQETGGIIADEMGLGKTIQIVGFLAGLHYSQKLSGPILIVCPATIMRQWVNEFHQWWPPFRVIILHTTGSGLANAKHQSNKNYKSSESMGSKFLRKNIEKIIKKINTLGHVLIITYSGLRIYKDYLLPNKWAYCVLDEGHKIRNPASTISLICKQIRTPHRIILSGTPIQNNLDELWSLFDFIFPGCLGTLSIFQNQFAIPINIGGYANASNVQVQTAYKCACVLRDLISPYLLRRMKVDVAPDLPNKSEQVLFCKLTKFQKEAYQSFLNSKDMDSILNGERNVLYGIDILRKICNHPDLVDGISFLKINNIEYGDSRKSGKMQVIGNILKLWKSQGHKTLLFTQTRQMLDILETFIKKMDQFNYCRMDGRTSISSRQYLVDKFNNSDDIHIFLLTTRVGGLGVNLIGANRVIIFDPDWNPSTDVQARERAWRVGQKKDVIIYRLMTSGTIEEKIYHRQIFKQFLTNKILKDPKQKRFFKINDLYDLFSLKSDDIGGTETGEMFIGTERIYRQIKPSLTNTIHKDEEDKEELNSISGVTGLENFTTEDTISKKKNDEFEILEDIFSKSGVCSALQHDVIMNSAQQEALLVEKEATRISEEAIRILKESRKNIRKSQIGTLTSTERFKEPSQVNLRRNSDVSLSLLLNLKNSNCFENNNIQNLVGILNDKSVKLIKSIYDFITLKGGKVSSMDIIKRFGTSVNGTQQVVEFRKLLKKIAKLENNFWVLKEKSA</sequence>
<accession>A0A899FYK6</accession>
<dbReference type="GO" id="GO:0005524">
    <property type="term" value="F:ATP binding"/>
    <property type="evidence" value="ECO:0007669"/>
    <property type="project" value="InterPro"/>
</dbReference>
<keyword evidence="10" id="KW-0539">Nucleus</keyword>
<dbReference type="FunFam" id="3.40.50.10810:FF:000094">
    <property type="entry name" value="DNA excision repair protein ERCC-6"/>
    <property type="match status" value="1"/>
</dbReference>